<organism evidence="1 2">
    <name type="scientific">Nepenthes gracilis</name>
    <name type="common">Slender pitcher plant</name>
    <dbReference type="NCBI Taxonomy" id="150966"/>
    <lineage>
        <taxon>Eukaryota</taxon>
        <taxon>Viridiplantae</taxon>
        <taxon>Streptophyta</taxon>
        <taxon>Embryophyta</taxon>
        <taxon>Tracheophyta</taxon>
        <taxon>Spermatophyta</taxon>
        <taxon>Magnoliopsida</taxon>
        <taxon>eudicotyledons</taxon>
        <taxon>Gunneridae</taxon>
        <taxon>Pentapetalae</taxon>
        <taxon>Caryophyllales</taxon>
        <taxon>Nepenthaceae</taxon>
        <taxon>Nepenthes</taxon>
    </lineage>
</organism>
<evidence type="ECO:0000313" key="2">
    <source>
        <dbReference type="Proteomes" id="UP001279734"/>
    </source>
</evidence>
<dbReference type="EMBL" id="BSYO01000005">
    <property type="protein sequence ID" value="GMH04746.1"/>
    <property type="molecule type" value="Genomic_DNA"/>
</dbReference>
<comment type="caution">
    <text evidence="1">The sequence shown here is derived from an EMBL/GenBank/DDBJ whole genome shotgun (WGS) entry which is preliminary data.</text>
</comment>
<reference evidence="1" key="1">
    <citation type="submission" date="2023-05" db="EMBL/GenBank/DDBJ databases">
        <title>Nepenthes gracilis genome sequencing.</title>
        <authorList>
            <person name="Fukushima K."/>
        </authorList>
    </citation>
    <scope>NUCLEOTIDE SEQUENCE</scope>
    <source>
        <strain evidence="1">SING2019-196</strain>
    </source>
</reference>
<proteinExistence type="predicted"/>
<protein>
    <submittedName>
        <fullName evidence="1">Uncharacterized protein</fullName>
    </submittedName>
</protein>
<dbReference type="AlphaFoldDB" id="A0AAD3S5T7"/>
<name>A0AAD3S5T7_NEPGR</name>
<sequence length="462" mass="50786">MQGSNGTNKDLLDDTVIVHPDLAKTIASYLDIKASSTSKLVVDCSSIVSSNAPSVSDGPISPLKYSSSIHDALSITAIIENGNPLEPPLPSHGSHCNRNGHAKPLGKPAKVFRPIGRILSVSQPIPSHPKIKEKNHVHAAPNKAATGSENLSISNAFDALQVTKLDYPSVDSNMTRHKEVVEDELLLFNPPLYTLDYVKNGDHRIEVMESLKGNSVDMKEPSSGLRMNLAMRVYENNCAAPLDSSLSKFEDDSELHQPSPFDTVISNPNMVKARVSSDTEVMDVANPLCFLCTILDAFQMLIEANATQTYLATLTPEGREEVSGFLESCLFDEIEETPHSADNFQGTPFFMEIKLVMCPGLWRRVGHSRLSGMDGGIGRVACWLSDNVTGWFEANGRHAFLKCRYEYLCWFGHFGSLVPFARYASSYLAWPAFLVLPVWLTEDGLVSASLVRKVHCERFSAI</sequence>
<keyword evidence="2" id="KW-1185">Reference proteome</keyword>
<accession>A0AAD3S5T7</accession>
<dbReference type="Proteomes" id="UP001279734">
    <property type="component" value="Unassembled WGS sequence"/>
</dbReference>
<gene>
    <name evidence="1" type="ORF">Nepgr_006586</name>
</gene>
<evidence type="ECO:0000313" key="1">
    <source>
        <dbReference type="EMBL" id="GMH04746.1"/>
    </source>
</evidence>